<dbReference type="PANTHER" id="PTHR43214">
    <property type="entry name" value="TWO-COMPONENT RESPONSE REGULATOR"/>
    <property type="match status" value="1"/>
</dbReference>
<keyword evidence="4" id="KW-0804">Transcription</keyword>
<dbReference type="PATRIC" id="fig|1165867.3.peg.6341"/>
<dbReference type="PROSITE" id="PS50043">
    <property type="entry name" value="HTH_LUXR_2"/>
    <property type="match status" value="1"/>
</dbReference>
<keyword evidence="2" id="KW-0805">Transcription regulation</keyword>
<dbReference type="CDD" id="cd06170">
    <property type="entry name" value="LuxR_C_like"/>
    <property type="match status" value="1"/>
</dbReference>
<dbReference type="GO" id="GO:0003677">
    <property type="term" value="F:DNA binding"/>
    <property type="evidence" value="ECO:0007669"/>
    <property type="project" value="UniProtKB-KW"/>
</dbReference>
<accession>I0WCT4</accession>
<dbReference type="InterPro" id="IPR039420">
    <property type="entry name" value="WalR-like"/>
</dbReference>
<evidence type="ECO:0000259" key="6">
    <source>
        <dbReference type="PROSITE" id="PS50043"/>
    </source>
</evidence>
<feature type="domain" description="HTH luxR-type" evidence="6">
    <location>
        <begin position="153"/>
        <end position="218"/>
    </location>
</feature>
<gene>
    <name evidence="8" type="ORF">W59_30974</name>
</gene>
<dbReference type="InterPro" id="IPR058245">
    <property type="entry name" value="NreC/VraR/RcsB-like_REC"/>
</dbReference>
<sequence length="221" mass="23417">MVTMTGASAITVLIADDDPFVRRGVSDIFAATTDITVVADVDDGDRVPAAVHAYRPHVVLMDLKMRRVGGLDATRQLMTLQHPPRVIAMTAMDVDDLVIQAVSAGAHSFLSKDEPPETFHQSVRAVSAGNTLFSQESLRRIVAASRTAAAVPDPAGLAVLSARERDVLRSLASGASNADIAAQLFLSETTVKTHISAVFSKLGTRNRVEAALTAFRAGLVT</sequence>
<proteinExistence type="predicted"/>
<keyword evidence="1 5" id="KW-0597">Phosphoprotein</keyword>
<protein>
    <submittedName>
        <fullName evidence="8">LuxR family transcriptional regulator</fullName>
    </submittedName>
</protein>
<dbReference type="SUPFAM" id="SSF52172">
    <property type="entry name" value="CheY-like"/>
    <property type="match status" value="1"/>
</dbReference>
<dbReference type="EMBL" id="AJJH01000164">
    <property type="protein sequence ID" value="EID74200.1"/>
    <property type="molecule type" value="Genomic_DNA"/>
</dbReference>
<name>I0WCT4_RHOOP</name>
<dbReference type="AlphaFoldDB" id="I0WCT4"/>
<dbReference type="Proteomes" id="UP000006447">
    <property type="component" value="Unassembled WGS sequence"/>
</dbReference>
<evidence type="ECO:0000256" key="2">
    <source>
        <dbReference type="ARBA" id="ARBA00023015"/>
    </source>
</evidence>
<dbReference type="SMART" id="SM00448">
    <property type="entry name" value="REC"/>
    <property type="match status" value="1"/>
</dbReference>
<feature type="domain" description="Response regulatory" evidence="7">
    <location>
        <begin position="11"/>
        <end position="127"/>
    </location>
</feature>
<dbReference type="GO" id="GO:0000160">
    <property type="term" value="P:phosphorelay signal transduction system"/>
    <property type="evidence" value="ECO:0007669"/>
    <property type="project" value="InterPro"/>
</dbReference>
<dbReference type="PROSITE" id="PS50110">
    <property type="entry name" value="RESPONSE_REGULATORY"/>
    <property type="match status" value="1"/>
</dbReference>
<dbReference type="PROSITE" id="PS00622">
    <property type="entry name" value="HTH_LUXR_1"/>
    <property type="match status" value="1"/>
</dbReference>
<dbReference type="SMART" id="SM00421">
    <property type="entry name" value="HTH_LUXR"/>
    <property type="match status" value="1"/>
</dbReference>
<dbReference type="InterPro" id="IPR001789">
    <property type="entry name" value="Sig_transdc_resp-reg_receiver"/>
</dbReference>
<dbReference type="InterPro" id="IPR016032">
    <property type="entry name" value="Sig_transdc_resp-reg_C-effctor"/>
</dbReference>
<feature type="modified residue" description="4-aspartylphosphate" evidence="5">
    <location>
        <position position="62"/>
    </location>
</feature>
<evidence type="ECO:0000256" key="3">
    <source>
        <dbReference type="ARBA" id="ARBA00023125"/>
    </source>
</evidence>
<dbReference type="GO" id="GO:0006355">
    <property type="term" value="P:regulation of DNA-templated transcription"/>
    <property type="evidence" value="ECO:0007669"/>
    <property type="project" value="InterPro"/>
</dbReference>
<comment type="caution">
    <text evidence="8">The sequence shown here is derived from an EMBL/GenBank/DDBJ whole genome shotgun (WGS) entry which is preliminary data.</text>
</comment>
<evidence type="ECO:0000313" key="8">
    <source>
        <dbReference type="EMBL" id="EID74200.1"/>
    </source>
</evidence>
<keyword evidence="3" id="KW-0238">DNA-binding</keyword>
<dbReference type="CDD" id="cd17535">
    <property type="entry name" value="REC_NarL-like"/>
    <property type="match status" value="1"/>
</dbReference>
<evidence type="ECO:0000256" key="4">
    <source>
        <dbReference type="ARBA" id="ARBA00023163"/>
    </source>
</evidence>
<dbReference type="Gene3D" id="3.40.50.2300">
    <property type="match status" value="1"/>
</dbReference>
<dbReference type="Pfam" id="PF00196">
    <property type="entry name" value="GerE"/>
    <property type="match status" value="1"/>
</dbReference>
<dbReference type="Pfam" id="PF00072">
    <property type="entry name" value="Response_reg"/>
    <property type="match status" value="1"/>
</dbReference>
<evidence type="ECO:0000313" key="9">
    <source>
        <dbReference type="Proteomes" id="UP000006447"/>
    </source>
</evidence>
<evidence type="ECO:0000259" key="7">
    <source>
        <dbReference type="PROSITE" id="PS50110"/>
    </source>
</evidence>
<dbReference type="PANTHER" id="PTHR43214:SF24">
    <property type="entry name" value="TRANSCRIPTIONAL REGULATORY PROTEIN NARL-RELATED"/>
    <property type="match status" value="1"/>
</dbReference>
<reference evidence="8 9" key="1">
    <citation type="journal article" date="2012" name="J. Bacteriol.">
        <title>Draft genome sequence of the nitrophenol-degrading actinomycete Rhodococcus imtechensis RKJ300.</title>
        <authorList>
            <person name="Vikram S."/>
            <person name="Kumar S."/>
            <person name="Subramanian S."/>
            <person name="Raghava G.P."/>
        </authorList>
    </citation>
    <scope>NUCLEOTIDE SEQUENCE [LARGE SCALE GENOMIC DNA]</scope>
    <source>
        <strain evidence="8 9">RKJ300</strain>
    </source>
</reference>
<dbReference type="InterPro" id="IPR000792">
    <property type="entry name" value="Tscrpt_reg_LuxR_C"/>
</dbReference>
<dbReference type="InterPro" id="IPR011006">
    <property type="entry name" value="CheY-like_superfamily"/>
</dbReference>
<organism evidence="8 9">
    <name type="scientific">Rhodococcus opacus RKJ300 = JCM 13270</name>
    <dbReference type="NCBI Taxonomy" id="1165867"/>
    <lineage>
        <taxon>Bacteria</taxon>
        <taxon>Bacillati</taxon>
        <taxon>Actinomycetota</taxon>
        <taxon>Actinomycetes</taxon>
        <taxon>Mycobacteriales</taxon>
        <taxon>Nocardiaceae</taxon>
        <taxon>Rhodococcus</taxon>
    </lineage>
</organism>
<evidence type="ECO:0000256" key="5">
    <source>
        <dbReference type="PROSITE-ProRule" id="PRU00169"/>
    </source>
</evidence>
<dbReference type="PRINTS" id="PR00038">
    <property type="entry name" value="HTHLUXR"/>
</dbReference>
<dbReference type="SUPFAM" id="SSF46894">
    <property type="entry name" value="C-terminal effector domain of the bipartite response regulators"/>
    <property type="match status" value="1"/>
</dbReference>
<evidence type="ECO:0000256" key="1">
    <source>
        <dbReference type="ARBA" id="ARBA00022553"/>
    </source>
</evidence>